<dbReference type="EMBL" id="VSSQ01062763">
    <property type="protein sequence ID" value="MPN15888.1"/>
    <property type="molecule type" value="Genomic_DNA"/>
</dbReference>
<proteinExistence type="predicted"/>
<accession>A0A645FN80</accession>
<protein>
    <submittedName>
        <fullName evidence="1">Uncharacterized protein</fullName>
    </submittedName>
</protein>
<gene>
    <name evidence="1" type="ORF">SDC9_163224</name>
</gene>
<reference evidence="1" key="1">
    <citation type="submission" date="2019-08" db="EMBL/GenBank/DDBJ databases">
        <authorList>
            <person name="Kucharzyk K."/>
            <person name="Murdoch R.W."/>
            <person name="Higgins S."/>
            <person name="Loffler F."/>
        </authorList>
    </citation>
    <scope>NUCLEOTIDE SEQUENCE</scope>
</reference>
<evidence type="ECO:0000313" key="1">
    <source>
        <dbReference type="EMBL" id="MPN15888.1"/>
    </source>
</evidence>
<name>A0A645FN80_9ZZZZ</name>
<dbReference type="SUPFAM" id="SSF46955">
    <property type="entry name" value="Putative DNA-binding domain"/>
    <property type="match status" value="1"/>
</dbReference>
<dbReference type="AlphaFoldDB" id="A0A645FN80"/>
<organism evidence="1">
    <name type="scientific">bioreactor metagenome</name>
    <dbReference type="NCBI Taxonomy" id="1076179"/>
    <lineage>
        <taxon>unclassified sequences</taxon>
        <taxon>metagenomes</taxon>
        <taxon>ecological metagenomes</taxon>
    </lineage>
</organism>
<dbReference type="InterPro" id="IPR009061">
    <property type="entry name" value="DNA-bd_dom_put_sf"/>
</dbReference>
<comment type="caution">
    <text evidence="1">The sequence shown here is derived from an EMBL/GenBank/DDBJ whole genome shotgun (WGS) entry which is preliminary data.</text>
</comment>
<sequence>MSEVRFLTSKEAAAKIGVAESYLRQCRMTGVIGGGYPAPPHRQMGRSIRYEESELEAWMQAIPKRRFVPTTEPEYSGGEMQL</sequence>